<dbReference type="InterPro" id="IPR021861">
    <property type="entry name" value="THO_THOC1"/>
</dbReference>
<dbReference type="HOGENOM" id="CLU_017925_1_0_1"/>
<evidence type="ECO:0000313" key="3">
    <source>
        <dbReference type="Proteomes" id="UP000015100"/>
    </source>
</evidence>
<gene>
    <name evidence="2" type="ORF">H072_9941</name>
</gene>
<protein>
    <submittedName>
        <fullName evidence="2">Uncharacterized protein</fullName>
    </submittedName>
</protein>
<dbReference type="Pfam" id="PF11957">
    <property type="entry name" value="efThoc1"/>
    <property type="match status" value="1"/>
</dbReference>
<name>S8A5W0_DACHA</name>
<dbReference type="Proteomes" id="UP000015100">
    <property type="component" value="Unassembled WGS sequence"/>
</dbReference>
<sequence length="514" mass="59020">MSQEAFGALYQLFDLILILSELDISDPQLPFAIIEETLDTQPIEGCKQVFLYLEARIEHLTIGVDGTKGKGITLLRLCNELLRRLSKSEDTVFCGRIFVFLTKSFPLSERSGVNLRGEFHVENRTTFDDQWLPRVTHGLVNESENVENQMPTRSQVDTMDFTTSEAALAVDTCHKLYTTLWSTQHDFAEPIRLFQKPNLENFKDSLEVVIKAFKASIDEHGHHVAPTMPEMKTSGKQKRDENMKEDELDSYNPKYLTSRELFDLEVRDLVFRRHILVQFLIVIEFLLSLSLKYKRYLEADAKNRSVQFAYTLSEEDDKWAETAKKDIVNALNYKSGMDGLLFSRTVDSVLAREKNWVKWKAENCISFEMEAVPAQDVAISKLTGDQITKLTPSLEYNMGAPALSKAWFDNNPDLPAMTSLTRSHRIYLPDYKEYGQAIEMVVLDKDFAVTDQEKEEIDSSISNKSWRALRIASRDRFHFFKNLDEDLSIKSLLTAEEGLATEKKDSEREAKRVG</sequence>
<evidence type="ECO:0000256" key="1">
    <source>
        <dbReference type="SAM" id="MobiDB-lite"/>
    </source>
</evidence>
<dbReference type="PANTHER" id="PTHR13265">
    <property type="entry name" value="THO COMPLEX SUBUNIT 1"/>
    <property type="match status" value="1"/>
</dbReference>
<organism evidence="2 3">
    <name type="scientific">Dactylellina haptotyla (strain CBS 200.50)</name>
    <name type="common">Nematode-trapping fungus</name>
    <name type="synonym">Monacrosporium haptotylum</name>
    <dbReference type="NCBI Taxonomy" id="1284197"/>
    <lineage>
        <taxon>Eukaryota</taxon>
        <taxon>Fungi</taxon>
        <taxon>Dikarya</taxon>
        <taxon>Ascomycota</taxon>
        <taxon>Pezizomycotina</taxon>
        <taxon>Orbiliomycetes</taxon>
        <taxon>Orbiliales</taxon>
        <taxon>Orbiliaceae</taxon>
        <taxon>Dactylellina</taxon>
    </lineage>
</organism>
<dbReference type="eggNOG" id="KOG2491">
    <property type="taxonomic scope" value="Eukaryota"/>
</dbReference>
<accession>S8A5W0</accession>
<feature type="region of interest" description="Disordered" evidence="1">
    <location>
        <begin position="224"/>
        <end position="248"/>
    </location>
</feature>
<reference evidence="2 3" key="1">
    <citation type="journal article" date="2013" name="PLoS Genet.">
        <title>Genomic mechanisms accounting for the adaptation to parasitism in nematode-trapping fungi.</title>
        <authorList>
            <person name="Meerupati T."/>
            <person name="Andersson K.M."/>
            <person name="Friman E."/>
            <person name="Kumar D."/>
            <person name="Tunlid A."/>
            <person name="Ahren D."/>
        </authorList>
    </citation>
    <scope>NUCLEOTIDE SEQUENCE [LARGE SCALE GENOMIC DNA]</scope>
    <source>
        <strain evidence="2 3">CBS 200.50</strain>
    </source>
</reference>
<dbReference type="PANTHER" id="PTHR13265:SF0">
    <property type="entry name" value="HPR1"/>
    <property type="match status" value="1"/>
</dbReference>
<dbReference type="EMBL" id="AQGS01000877">
    <property type="protein sequence ID" value="EPS36511.1"/>
    <property type="molecule type" value="Genomic_DNA"/>
</dbReference>
<dbReference type="OMA" id="EYHTENV"/>
<dbReference type="AlphaFoldDB" id="S8A5W0"/>
<dbReference type="OrthoDB" id="10257415at2759"/>
<proteinExistence type="predicted"/>
<dbReference type="GO" id="GO:0006406">
    <property type="term" value="P:mRNA export from nucleus"/>
    <property type="evidence" value="ECO:0007669"/>
    <property type="project" value="TreeGrafter"/>
</dbReference>
<keyword evidence="3" id="KW-1185">Reference proteome</keyword>
<comment type="caution">
    <text evidence="2">The sequence shown here is derived from an EMBL/GenBank/DDBJ whole genome shotgun (WGS) entry which is preliminary data.</text>
</comment>
<dbReference type="STRING" id="1284197.S8A5W0"/>
<dbReference type="GO" id="GO:0000445">
    <property type="term" value="C:THO complex part of transcription export complex"/>
    <property type="evidence" value="ECO:0007669"/>
    <property type="project" value="TreeGrafter"/>
</dbReference>
<reference evidence="3" key="2">
    <citation type="submission" date="2013-04" db="EMBL/GenBank/DDBJ databases">
        <title>Genomic mechanisms accounting for the adaptation to parasitism in nematode-trapping fungi.</title>
        <authorList>
            <person name="Ahren D.G."/>
        </authorList>
    </citation>
    <scope>NUCLEOTIDE SEQUENCE [LARGE SCALE GENOMIC DNA]</scope>
    <source>
        <strain evidence="3">CBS 200.50</strain>
    </source>
</reference>
<evidence type="ECO:0000313" key="2">
    <source>
        <dbReference type="EMBL" id="EPS36511.1"/>
    </source>
</evidence>